<dbReference type="NCBIfam" id="TIGR01400">
    <property type="entry name" value="fliR"/>
    <property type="match status" value="1"/>
</dbReference>
<comment type="similarity">
    <text evidence="2 14">Belongs to the FliR/MopE/SpaR family.</text>
</comment>
<evidence type="ECO:0000256" key="4">
    <source>
        <dbReference type="ARBA" id="ARBA00022448"/>
    </source>
</evidence>
<evidence type="ECO:0000256" key="13">
    <source>
        <dbReference type="NCBIfam" id="TIGR01400"/>
    </source>
</evidence>
<dbReference type="GO" id="GO:0005886">
    <property type="term" value="C:plasma membrane"/>
    <property type="evidence" value="ECO:0007669"/>
    <property type="project" value="UniProtKB-SubCell"/>
</dbReference>
<dbReference type="NCBIfam" id="TIGR00328">
    <property type="entry name" value="flhB"/>
    <property type="match status" value="1"/>
</dbReference>
<comment type="subcellular location">
    <subcellularLocation>
        <location evidence="14">Cell membrane</location>
        <topology evidence="14">Multi-pass membrane protein</topology>
    </subcellularLocation>
    <subcellularLocation>
        <location evidence="14">Bacterial flagellum basal body</location>
    </subcellularLocation>
</comment>
<evidence type="ECO:0000313" key="16">
    <source>
        <dbReference type="Proteomes" id="UP000031366"/>
    </source>
</evidence>
<keyword evidence="12" id="KW-1006">Bacterial flagellum protein export</keyword>
<evidence type="ECO:0000256" key="9">
    <source>
        <dbReference type="ARBA" id="ARBA00022989"/>
    </source>
</evidence>
<keyword evidence="15" id="KW-0969">Cilium</keyword>
<gene>
    <name evidence="15" type="primary">flhB</name>
    <name evidence="15" type="ORF">U732_1512</name>
</gene>
<dbReference type="GO" id="GO:0006605">
    <property type="term" value="P:protein targeting"/>
    <property type="evidence" value="ECO:0007669"/>
    <property type="project" value="UniProtKB-UniRule"/>
</dbReference>
<comment type="function">
    <text evidence="1 14">Role in flagellar biosynthesis.</text>
</comment>
<dbReference type="InterPro" id="IPR006135">
    <property type="entry name" value="T3SS_substrate_exporter"/>
</dbReference>
<feature type="transmembrane region" description="Helical" evidence="14">
    <location>
        <begin position="454"/>
        <end position="472"/>
    </location>
</feature>
<dbReference type="InterPro" id="IPR006303">
    <property type="entry name" value="FliR"/>
</dbReference>
<proteinExistence type="inferred from homology"/>
<feature type="transmembrane region" description="Helical" evidence="14">
    <location>
        <begin position="218"/>
        <end position="239"/>
    </location>
</feature>
<reference evidence="15 16" key="1">
    <citation type="journal article" date="2015" name="Infect. Genet. Evol.">
        <title>Genomic sequences of six botulinum neurotoxin-producing strains representing three clostridial species illustrate the mobility and diversity of botulinum neurotoxin genes.</title>
        <authorList>
            <person name="Smith T.J."/>
            <person name="Hill K.K."/>
            <person name="Xie G."/>
            <person name="Foley B.T."/>
            <person name="Williamson C.H."/>
            <person name="Foster J.T."/>
            <person name="Johnson S.L."/>
            <person name="Chertkov O."/>
            <person name="Teshima H."/>
            <person name="Gibbons H.S."/>
            <person name="Johnsky L.A."/>
            <person name="Karavis M.A."/>
            <person name="Smith L.A."/>
        </authorList>
    </citation>
    <scope>NUCLEOTIDE SEQUENCE [LARGE SCALE GENOMIC DNA]</scope>
    <source>
        <strain evidence="15 16">CDC 2741</strain>
    </source>
</reference>
<feature type="transmembrane region" description="Helical" evidence="14">
    <location>
        <begin position="184"/>
        <end position="206"/>
    </location>
</feature>
<evidence type="ECO:0000256" key="14">
    <source>
        <dbReference type="RuleBase" id="RU362071"/>
    </source>
</evidence>
<dbReference type="PRINTS" id="PR00950">
    <property type="entry name" value="TYPE3IMSPROT"/>
</dbReference>
<evidence type="ECO:0000256" key="7">
    <source>
        <dbReference type="ARBA" id="ARBA00022795"/>
    </source>
</evidence>
<keyword evidence="15" id="KW-0282">Flagellum</keyword>
<evidence type="ECO:0000256" key="12">
    <source>
        <dbReference type="ARBA" id="ARBA00023225"/>
    </source>
</evidence>
<comment type="similarity">
    <text evidence="3">Belongs to the type III secretion exporter family.</text>
</comment>
<keyword evidence="10 14" id="KW-0472">Membrane</keyword>
<feature type="transmembrane region" description="Helical" evidence="14">
    <location>
        <begin position="407"/>
        <end position="425"/>
    </location>
</feature>
<sequence length="617" mass="68908">MIDLTNISELIVFILVFCRLTSFIMYVPAFFPSGTPQRFKIGLSLVLTFIFVPLINITNLTVNNSATFVVLIGKEILIGLALGFITTLCFSAAQMAGQLLDFHVSFSMSSLYDPISNETVSILGRVFYWMCLIVFLLIDGHHIVINCLVESFQLVNIDGLALKPELATYMIQVVIEFFTIGLKMAIPIVLIIIITDFTLGLVARVMPQLNIMMLGMPIKILVGLACFTLSLPVFMKMIVNNFDTVLEAIKGLFNIMPCIFVFFASEGGEKTEEATPKKKSDAKKKGQVAKSKELTSALGLLVITLVISILGGYIVNSLKQTLTMFLRDYSTISIDNDSLRGIFITSFIRIAIVFLPVAVPIAIMGILANVAQSGKILTTEPLKPKLEKINPISGFKRMFSLKAVVDLIKNLIIIIIIAYVGYKFILSNYEQVLNFGGFRVEAILTSLGELIVDILSKVTLVMIIIGIIDFVYQKYQFNKDLKMTKQEVKEEFKQQEGDPVVKGKIKQKQREMSMKRMMQTIPDATVVITNPTHIAVALKYEENTKSAPKLIAKGQDNIAIKIKEIAKENNVPIIENKPLARLIYNEVELDTEIPYEMYQTVAEILAIVYKLNKKTKS</sequence>
<dbReference type="Gene3D" id="3.40.1690.10">
    <property type="entry name" value="secretion proteins EscU"/>
    <property type="match status" value="1"/>
</dbReference>
<keyword evidence="8" id="KW-0653">Protein transport</keyword>
<organism evidence="15 16">
    <name type="scientific">Clostridium argentinense CDC 2741</name>
    <dbReference type="NCBI Taxonomy" id="1418104"/>
    <lineage>
        <taxon>Bacteria</taxon>
        <taxon>Bacillati</taxon>
        <taxon>Bacillota</taxon>
        <taxon>Clostridia</taxon>
        <taxon>Eubacteriales</taxon>
        <taxon>Clostridiaceae</taxon>
        <taxon>Clostridium</taxon>
    </lineage>
</organism>
<evidence type="ECO:0000256" key="5">
    <source>
        <dbReference type="ARBA" id="ARBA00022475"/>
    </source>
</evidence>
<keyword evidence="16" id="KW-1185">Reference proteome</keyword>
<keyword evidence="11 14" id="KW-0975">Bacterial flagellum</keyword>
<dbReference type="SUPFAM" id="SSF160544">
    <property type="entry name" value="EscU C-terminal domain-like"/>
    <property type="match status" value="1"/>
</dbReference>
<dbReference type="RefSeq" id="WP_080618958.1">
    <property type="nucleotide sequence ID" value="NZ_AYSO01000015.1"/>
</dbReference>
<comment type="caution">
    <text evidence="15">The sequence shown here is derived from an EMBL/GenBank/DDBJ whole genome shotgun (WGS) entry which is preliminary data.</text>
</comment>
<evidence type="ECO:0000256" key="3">
    <source>
        <dbReference type="ARBA" id="ARBA00010690"/>
    </source>
</evidence>
<keyword evidence="6 14" id="KW-0812">Transmembrane</keyword>
<dbReference type="OrthoDB" id="9807950at2"/>
<feature type="transmembrane region" description="Helical" evidence="14">
    <location>
        <begin position="68"/>
        <end position="90"/>
    </location>
</feature>
<name>A0A0C1UHS7_9CLOT</name>
<dbReference type="InterPro" id="IPR002010">
    <property type="entry name" value="T3SS_IM_R"/>
</dbReference>
<feature type="transmembrane region" description="Helical" evidence="14">
    <location>
        <begin position="347"/>
        <end position="368"/>
    </location>
</feature>
<dbReference type="Gene3D" id="6.10.250.2080">
    <property type="match status" value="1"/>
</dbReference>
<feature type="transmembrane region" description="Helical" evidence="14">
    <location>
        <begin position="294"/>
        <end position="315"/>
    </location>
</feature>
<keyword evidence="4" id="KW-0813">Transport</keyword>
<dbReference type="NCBIfam" id="NF009411">
    <property type="entry name" value="PRK12772.1"/>
    <property type="match status" value="1"/>
</dbReference>
<accession>A0A0C1UHS7</accession>
<keyword evidence="7" id="KW-1005">Bacterial flagellum biogenesis</keyword>
<protein>
    <recommendedName>
        <fullName evidence="13 14">Flagellar biosynthetic protein FliR</fullName>
    </recommendedName>
</protein>
<dbReference type="GO" id="GO:0009425">
    <property type="term" value="C:bacterial-type flagellum basal body"/>
    <property type="evidence" value="ECO:0007669"/>
    <property type="project" value="UniProtKB-SubCell"/>
</dbReference>
<evidence type="ECO:0000256" key="10">
    <source>
        <dbReference type="ARBA" id="ARBA00023136"/>
    </source>
</evidence>
<dbReference type="STRING" id="29341.RSJ17_12675"/>
<evidence type="ECO:0000256" key="1">
    <source>
        <dbReference type="ARBA" id="ARBA00002578"/>
    </source>
</evidence>
<dbReference type="PANTHER" id="PTHR30531">
    <property type="entry name" value="FLAGELLAR BIOSYNTHETIC PROTEIN FLHB"/>
    <property type="match status" value="1"/>
</dbReference>
<evidence type="ECO:0000256" key="8">
    <source>
        <dbReference type="ARBA" id="ARBA00022927"/>
    </source>
</evidence>
<feature type="transmembrane region" description="Helical" evidence="14">
    <location>
        <begin position="12"/>
        <end position="31"/>
    </location>
</feature>
<dbReference type="GO" id="GO:0044780">
    <property type="term" value="P:bacterial-type flagellum assembly"/>
    <property type="evidence" value="ECO:0007669"/>
    <property type="project" value="UniProtKB-UniRule"/>
</dbReference>
<evidence type="ECO:0000256" key="11">
    <source>
        <dbReference type="ARBA" id="ARBA00023143"/>
    </source>
</evidence>
<dbReference type="InterPro" id="IPR029025">
    <property type="entry name" value="T3SS_substrate_exporter_C"/>
</dbReference>
<keyword evidence="15" id="KW-0966">Cell projection</keyword>
<dbReference type="GO" id="GO:0009306">
    <property type="term" value="P:protein secretion"/>
    <property type="evidence" value="ECO:0007669"/>
    <property type="project" value="InterPro"/>
</dbReference>
<dbReference type="FunFam" id="3.40.1690.10:FF:000001">
    <property type="entry name" value="Flagellar biosynthetic protein FlhB"/>
    <property type="match status" value="1"/>
</dbReference>
<dbReference type="InterPro" id="IPR006136">
    <property type="entry name" value="FlhB"/>
</dbReference>
<evidence type="ECO:0000313" key="15">
    <source>
        <dbReference type="EMBL" id="KIE46920.1"/>
    </source>
</evidence>
<evidence type="ECO:0000256" key="6">
    <source>
        <dbReference type="ARBA" id="ARBA00022692"/>
    </source>
</evidence>
<keyword evidence="5 14" id="KW-1003">Cell membrane</keyword>
<evidence type="ECO:0000256" key="2">
    <source>
        <dbReference type="ARBA" id="ARBA00009772"/>
    </source>
</evidence>
<keyword evidence="9 14" id="KW-1133">Transmembrane helix</keyword>
<dbReference type="Proteomes" id="UP000031366">
    <property type="component" value="Unassembled WGS sequence"/>
</dbReference>
<feature type="transmembrane region" description="Helical" evidence="14">
    <location>
        <begin position="43"/>
        <end position="62"/>
    </location>
</feature>
<dbReference type="EMBL" id="AYSO01000015">
    <property type="protein sequence ID" value="KIE46920.1"/>
    <property type="molecule type" value="Genomic_DNA"/>
</dbReference>
<dbReference type="PANTHER" id="PTHR30531:SF12">
    <property type="entry name" value="FLAGELLAR BIOSYNTHETIC PROTEIN FLHB"/>
    <property type="match status" value="1"/>
</dbReference>
<dbReference type="AlphaFoldDB" id="A0A0C1UHS7"/>
<dbReference type="Pfam" id="PF01312">
    <property type="entry name" value="Bac_export_2"/>
    <property type="match status" value="1"/>
</dbReference>
<feature type="transmembrane region" description="Helical" evidence="14">
    <location>
        <begin position="126"/>
        <end position="145"/>
    </location>
</feature>
<dbReference type="Pfam" id="PF01311">
    <property type="entry name" value="Bac_export_1"/>
    <property type="match status" value="1"/>
</dbReference>